<keyword evidence="2 3" id="KW-0456">Lyase</keyword>
<evidence type="ECO:0000256" key="2">
    <source>
        <dbReference type="ARBA" id="ARBA00023239"/>
    </source>
</evidence>
<evidence type="ECO:0000313" key="3">
    <source>
        <dbReference type="EMBL" id="PWS38995.1"/>
    </source>
</evidence>
<organism evidence="3 4">
    <name type="scientific">Falsiroseomonas bella</name>
    <dbReference type="NCBI Taxonomy" id="2184016"/>
    <lineage>
        <taxon>Bacteria</taxon>
        <taxon>Pseudomonadati</taxon>
        <taxon>Pseudomonadota</taxon>
        <taxon>Alphaproteobacteria</taxon>
        <taxon>Acetobacterales</taxon>
        <taxon>Roseomonadaceae</taxon>
        <taxon>Falsiroseomonas</taxon>
    </lineage>
</organism>
<dbReference type="Gene3D" id="3.90.226.10">
    <property type="entry name" value="2-enoyl-CoA Hydratase, Chain A, domain 1"/>
    <property type="match status" value="1"/>
</dbReference>
<dbReference type="InterPro" id="IPR014748">
    <property type="entry name" value="Enoyl-CoA_hydra_C"/>
</dbReference>
<dbReference type="RefSeq" id="WP_109869616.1">
    <property type="nucleotide sequence ID" value="NZ_QGNA01000001.1"/>
</dbReference>
<protein>
    <submittedName>
        <fullName evidence="3">Enoyl-CoA hydratase</fullName>
        <ecNumber evidence="3">4.2.1.17</ecNumber>
    </submittedName>
</protein>
<dbReference type="GO" id="GO:0004300">
    <property type="term" value="F:enoyl-CoA hydratase activity"/>
    <property type="evidence" value="ECO:0007669"/>
    <property type="project" value="UniProtKB-EC"/>
</dbReference>
<comment type="caution">
    <text evidence="3">The sequence shown here is derived from an EMBL/GenBank/DDBJ whole genome shotgun (WGS) entry which is preliminary data.</text>
</comment>
<dbReference type="AlphaFoldDB" id="A0A317FJP8"/>
<dbReference type="NCBIfam" id="NF004796">
    <property type="entry name" value="PRK06144.1"/>
    <property type="match status" value="1"/>
</dbReference>
<dbReference type="Proteomes" id="UP000245765">
    <property type="component" value="Unassembled WGS sequence"/>
</dbReference>
<reference evidence="4" key="1">
    <citation type="submission" date="2018-05" db="EMBL/GenBank/DDBJ databases">
        <authorList>
            <person name="Du Z."/>
            <person name="Wang X."/>
        </authorList>
    </citation>
    <scope>NUCLEOTIDE SEQUENCE [LARGE SCALE GENOMIC DNA]</scope>
    <source>
        <strain evidence="4">CQN31</strain>
    </source>
</reference>
<evidence type="ECO:0000256" key="1">
    <source>
        <dbReference type="ARBA" id="ARBA00005254"/>
    </source>
</evidence>
<dbReference type="EC" id="4.2.1.17" evidence="3"/>
<dbReference type="Gene3D" id="1.10.12.10">
    <property type="entry name" value="Lyase 2-enoyl-coa Hydratase, Chain A, domain 2"/>
    <property type="match status" value="1"/>
</dbReference>
<name>A0A317FJP8_9PROT</name>
<accession>A0A317FJP8</accession>
<dbReference type="InterPro" id="IPR029045">
    <property type="entry name" value="ClpP/crotonase-like_dom_sf"/>
</dbReference>
<dbReference type="GO" id="GO:0006635">
    <property type="term" value="P:fatty acid beta-oxidation"/>
    <property type="evidence" value="ECO:0007669"/>
    <property type="project" value="TreeGrafter"/>
</dbReference>
<dbReference type="PANTHER" id="PTHR11941">
    <property type="entry name" value="ENOYL-COA HYDRATASE-RELATED"/>
    <property type="match status" value="1"/>
</dbReference>
<proteinExistence type="inferred from homology"/>
<sequence>MSDILHETRGPVAWTTLNRPQARNAMTFAMYEGLFEQAKAVAENPAIRAWVITGAGGKAFAAGTDISQFKEFRTGQDALDYEARIDRVLSAIEDCPKPVIAAIAGACTGGGLGIAGVCDLRIAAANARFGLPIARTLGNCLSMANYARFAALIGPARVKELVFTARLVEADEALKAGLVSELLETPEALEARAMELATHIAGLAPRTLTATKFALKRLRQAAGTIHGDDLVTMCFGSQDFQEGVKAFLEKRAPNWTGN</sequence>
<dbReference type="Pfam" id="PF00378">
    <property type="entry name" value="ECH_1"/>
    <property type="match status" value="1"/>
</dbReference>
<dbReference type="CDD" id="cd06558">
    <property type="entry name" value="crotonase-like"/>
    <property type="match status" value="1"/>
</dbReference>
<dbReference type="SUPFAM" id="SSF52096">
    <property type="entry name" value="ClpP/crotonase"/>
    <property type="match status" value="1"/>
</dbReference>
<dbReference type="InterPro" id="IPR001753">
    <property type="entry name" value="Enoyl-CoA_hydra/iso"/>
</dbReference>
<evidence type="ECO:0000313" key="4">
    <source>
        <dbReference type="Proteomes" id="UP000245765"/>
    </source>
</evidence>
<dbReference type="PANTHER" id="PTHR11941:SF54">
    <property type="entry name" value="ENOYL-COA HYDRATASE, MITOCHONDRIAL"/>
    <property type="match status" value="1"/>
</dbReference>
<comment type="similarity">
    <text evidence="1">Belongs to the enoyl-CoA hydratase/isomerase family.</text>
</comment>
<gene>
    <name evidence="3" type="ORF">DFH01_07055</name>
</gene>
<keyword evidence="4" id="KW-1185">Reference proteome</keyword>
<dbReference type="EMBL" id="QGNA01000001">
    <property type="protein sequence ID" value="PWS38995.1"/>
    <property type="molecule type" value="Genomic_DNA"/>
</dbReference>
<dbReference type="OrthoDB" id="9795613at2"/>